<feature type="transmembrane region" description="Helical" evidence="2">
    <location>
        <begin position="628"/>
        <end position="649"/>
    </location>
</feature>
<evidence type="ECO:0008006" key="5">
    <source>
        <dbReference type="Google" id="ProtNLM"/>
    </source>
</evidence>
<dbReference type="SUPFAM" id="SSF52540">
    <property type="entry name" value="P-loop containing nucleoside triphosphate hydrolases"/>
    <property type="match status" value="1"/>
</dbReference>
<organism evidence="3 4">
    <name type="scientific">Pseudomonas aeruginosa</name>
    <dbReference type="NCBI Taxonomy" id="287"/>
    <lineage>
        <taxon>Bacteria</taxon>
        <taxon>Pseudomonadati</taxon>
        <taxon>Pseudomonadota</taxon>
        <taxon>Gammaproteobacteria</taxon>
        <taxon>Pseudomonadales</taxon>
        <taxon>Pseudomonadaceae</taxon>
        <taxon>Pseudomonas</taxon>
    </lineage>
</organism>
<name>A0A367MCM8_PSEAI</name>
<dbReference type="AlphaFoldDB" id="A0A367MCM8"/>
<protein>
    <recommendedName>
        <fullName evidence="5">Dynamin family protein</fullName>
    </recommendedName>
</protein>
<keyword evidence="2" id="KW-0812">Transmembrane</keyword>
<dbReference type="PANTHER" id="PTHR45615">
    <property type="entry name" value="MYOSIN HEAVY CHAIN, NON-MUSCLE"/>
    <property type="match status" value="1"/>
</dbReference>
<evidence type="ECO:0000256" key="2">
    <source>
        <dbReference type="SAM" id="Phobius"/>
    </source>
</evidence>
<dbReference type="PANTHER" id="PTHR45615:SF80">
    <property type="entry name" value="GRIP DOMAIN-CONTAINING PROTEIN"/>
    <property type="match status" value="1"/>
</dbReference>
<keyword evidence="1" id="KW-0175">Coiled coil</keyword>
<feature type="coiled-coil region" evidence="1">
    <location>
        <begin position="104"/>
        <end position="138"/>
    </location>
</feature>
<keyword evidence="2" id="KW-1133">Transmembrane helix</keyword>
<evidence type="ECO:0000256" key="1">
    <source>
        <dbReference type="SAM" id="Coils"/>
    </source>
</evidence>
<feature type="coiled-coil region" evidence="1">
    <location>
        <begin position="190"/>
        <end position="228"/>
    </location>
</feature>
<gene>
    <name evidence="3" type="ORF">DT376_11720</name>
</gene>
<dbReference type="InterPro" id="IPR027417">
    <property type="entry name" value="P-loop_NTPase"/>
</dbReference>
<proteinExistence type="predicted"/>
<dbReference type="RefSeq" id="WP_033976850.1">
    <property type="nucleotide sequence ID" value="NZ_CAADOD010000215.1"/>
</dbReference>
<keyword evidence="2" id="KW-0472">Membrane</keyword>
<accession>A0A367MCM8</accession>
<evidence type="ECO:0000313" key="3">
    <source>
        <dbReference type="EMBL" id="RCI74673.1"/>
    </source>
</evidence>
<comment type="caution">
    <text evidence="3">The sequence shown here is derived from an EMBL/GenBank/DDBJ whole genome shotgun (WGS) entry which is preliminary data.</text>
</comment>
<reference evidence="3 4" key="1">
    <citation type="submission" date="2018-07" db="EMBL/GenBank/DDBJ databases">
        <title>Mechanisms of high-level aminoglycoside resistance among Gram-negative pathogens in Brazil.</title>
        <authorList>
            <person name="Ballaben A.S."/>
            <person name="Darini A.L.C."/>
            <person name="Doi Y."/>
        </authorList>
    </citation>
    <scope>NUCLEOTIDE SEQUENCE [LARGE SCALE GENOMIC DNA]</scope>
    <source>
        <strain evidence="3 4">B2-305</strain>
    </source>
</reference>
<dbReference type="Gene3D" id="3.40.50.300">
    <property type="entry name" value="P-loop containing nucleotide triphosphate hydrolases"/>
    <property type="match status" value="2"/>
</dbReference>
<dbReference type="EMBL" id="QORE01000319">
    <property type="protein sequence ID" value="RCI74673.1"/>
    <property type="molecule type" value="Genomic_DNA"/>
</dbReference>
<sequence length="733" mass="83332">MTAAEDLPESLYARILGQISDVIRVLNQDTQEDKLSGKQDAARQHLQSIERDLDQSIEELRRNAEWKTFTLAFYGETNAGKSTLIESLRILLKESSKTQQREKFRALQKQLGVSESNLQELELQIETLSGQLAQLDSEFSATTERYDQQQTQLDQHATELRQRIETLKSSAGFIQRILNLFRKLPEEQDLQKIQQQARQLLRQREAELQDLQQRRNETQQQRETYSNRHQTALTDLQQLEPFEDGGIIGDGRSDFTRETHPYTFEVAGQPFMILDVPGIEGDEVKVSEQISKAVKRAHAVFYVTGKAAPPQTGDEGRPGTLEKIKAHLNDQTEVWTLFNKRITNPLALQKPILISDDEQASLADLDNKMREQLGDNYQRSLSLCALPAFLAAADCLTPRSSKAASRKKFLDALPPDQLLEKSGLKSFYRHLTQDLVKDYKVKIKRANMNKVGVAIENVCAVMDRLRRDQFLPLTDDLRKTAANANKQLDMALGTLRSQLIDEGERAIGKFEENVRQKIYARIERNISNDDFRSSLRSIMEDEQKVLQADLPKQLDEKVSQFQKQTAEIVERYQQHANDLLTSYENLRKTRLSSDFTPNVNIDNGINAYGLLAGLAGGALMIWNPMGWVLMTLGAITLLTGLAKSVWGFFDNDYKKGQQRKSAEENLDKACDEIRTSLRQSLDEAIPTLEKTIGEIREMLQAPVRQAQQISNKLDSAHLHLKQLASNLKTEGMH</sequence>
<dbReference type="Proteomes" id="UP000253594">
    <property type="component" value="Unassembled WGS sequence"/>
</dbReference>
<evidence type="ECO:0000313" key="4">
    <source>
        <dbReference type="Proteomes" id="UP000253594"/>
    </source>
</evidence>